<feature type="transmembrane region" description="Helical" evidence="1">
    <location>
        <begin position="163"/>
        <end position="184"/>
    </location>
</feature>
<keyword evidence="1" id="KW-0812">Transmembrane</keyword>
<comment type="caution">
    <text evidence="2">The sequence shown here is derived from an EMBL/GenBank/DDBJ whole genome shotgun (WGS) entry which is preliminary data.</text>
</comment>
<name>A0A1J5Q5Y2_9ZZZZ</name>
<accession>A0A1J5Q5Y2</accession>
<protein>
    <submittedName>
        <fullName evidence="2">Uncharacterized protein</fullName>
    </submittedName>
</protein>
<sequence length="193" mass="20749">MHDHDFAPRRQRRLFALSSALLSAALWIAASWLLHRWHPLRSDRVHAADLRGGLRLLLALSLGWPAVFGLGSGSLVNHAAGWSAPLAIQAAVLRAALSAISPFVALRAATPLLHIRADLHGLRAWHLLVLAALGALCWDVPDMMLLAHAGVEAAGAAVLARRLLVNLGATLALIYAGGYAWHFYARRLARDAA</sequence>
<organism evidence="2">
    <name type="scientific">mine drainage metagenome</name>
    <dbReference type="NCBI Taxonomy" id="410659"/>
    <lineage>
        <taxon>unclassified sequences</taxon>
        <taxon>metagenomes</taxon>
        <taxon>ecological metagenomes</taxon>
    </lineage>
</organism>
<dbReference type="EMBL" id="MLJW01001271">
    <property type="protein sequence ID" value="OIQ79121.1"/>
    <property type="molecule type" value="Genomic_DNA"/>
</dbReference>
<feature type="transmembrane region" description="Helical" evidence="1">
    <location>
        <begin position="56"/>
        <end position="80"/>
    </location>
</feature>
<feature type="transmembrane region" description="Helical" evidence="1">
    <location>
        <begin position="86"/>
        <end position="106"/>
    </location>
</feature>
<feature type="transmembrane region" description="Helical" evidence="1">
    <location>
        <begin position="14"/>
        <end position="35"/>
    </location>
</feature>
<keyword evidence="1" id="KW-1133">Transmembrane helix</keyword>
<feature type="transmembrane region" description="Helical" evidence="1">
    <location>
        <begin position="127"/>
        <end position="151"/>
    </location>
</feature>
<keyword evidence="1" id="KW-0472">Membrane</keyword>
<dbReference type="AlphaFoldDB" id="A0A1J5Q5Y2"/>
<evidence type="ECO:0000256" key="1">
    <source>
        <dbReference type="SAM" id="Phobius"/>
    </source>
</evidence>
<gene>
    <name evidence="2" type="ORF">GALL_391550</name>
</gene>
<evidence type="ECO:0000313" key="2">
    <source>
        <dbReference type="EMBL" id="OIQ79121.1"/>
    </source>
</evidence>
<proteinExistence type="predicted"/>
<reference evidence="2" key="1">
    <citation type="submission" date="2016-10" db="EMBL/GenBank/DDBJ databases">
        <title>Sequence of Gallionella enrichment culture.</title>
        <authorList>
            <person name="Poehlein A."/>
            <person name="Muehling M."/>
            <person name="Daniel R."/>
        </authorList>
    </citation>
    <scope>NUCLEOTIDE SEQUENCE</scope>
</reference>